<evidence type="ECO:0000256" key="2">
    <source>
        <dbReference type="SAM" id="SignalP"/>
    </source>
</evidence>
<evidence type="ECO:0008006" key="5">
    <source>
        <dbReference type="Google" id="ProtNLM"/>
    </source>
</evidence>
<dbReference type="InterPro" id="IPR036761">
    <property type="entry name" value="TTHA0802/YceI-like_sf"/>
</dbReference>
<evidence type="ECO:0000256" key="1">
    <source>
        <dbReference type="SAM" id="MobiDB-lite"/>
    </source>
</evidence>
<dbReference type="Gene3D" id="2.40.128.110">
    <property type="entry name" value="Lipid/polyisoprenoid-binding, YceI-like"/>
    <property type="match status" value="1"/>
</dbReference>
<reference evidence="3 4" key="1">
    <citation type="submission" date="2016-10" db="EMBL/GenBank/DDBJ databases">
        <authorList>
            <person name="de Groot N.N."/>
        </authorList>
    </citation>
    <scope>NUCLEOTIDE SEQUENCE [LARGE SCALE GENOMIC DNA]</scope>
    <source>
        <strain evidence="3 4">DSM 23581</strain>
    </source>
</reference>
<feature type="signal peptide" evidence="2">
    <location>
        <begin position="1"/>
        <end position="21"/>
    </location>
</feature>
<dbReference type="RefSeq" id="WP_093245899.1">
    <property type="nucleotide sequence ID" value="NZ_FNQF01000015.1"/>
</dbReference>
<dbReference type="STRING" id="908615.SAMN05421540_11511"/>
<dbReference type="Proteomes" id="UP000198820">
    <property type="component" value="Unassembled WGS sequence"/>
</dbReference>
<dbReference type="PROSITE" id="PS51257">
    <property type="entry name" value="PROKAR_LIPOPROTEIN"/>
    <property type="match status" value="1"/>
</dbReference>
<accession>A0A1H4DTQ7</accession>
<keyword evidence="2" id="KW-0732">Signal</keyword>
<keyword evidence="4" id="KW-1185">Reference proteome</keyword>
<feature type="chain" id="PRO_5011439299" description="YceI-like domain-containing protein" evidence="2">
    <location>
        <begin position="22"/>
        <end position="211"/>
    </location>
</feature>
<dbReference type="EMBL" id="FNQF01000015">
    <property type="protein sequence ID" value="SEA76111.1"/>
    <property type="molecule type" value="Genomic_DNA"/>
</dbReference>
<gene>
    <name evidence="3" type="ORF">SAMN05421540_11511</name>
</gene>
<evidence type="ECO:0000313" key="3">
    <source>
        <dbReference type="EMBL" id="SEA76111.1"/>
    </source>
</evidence>
<dbReference type="AlphaFoldDB" id="A0A1H4DTQ7"/>
<name>A0A1H4DTQ7_9FLAO</name>
<evidence type="ECO:0000313" key="4">
    <source>
        <dbReference type="Proteomes" id="UP000198820"/>
    </source>
</evidence>
<sequence>MKRISLYLFVAVLSVTMSCQKNNKTENSEKQTQTEQKETKEESLKLTPQKTELTWTAYKTTDKTPVNGTFKTLKFEEQTGENVAELFNNLEFSIPVSSLFTNDDTGTRDPKIKESFFDKMIDPDMLKGKIMVDNEDYKVQINMNGETNTIPLKVEVSDSNEVTMTGTMELKDWKALDALSSLNEACYDLHKGGDGVSKTWEDVALEVKAQL</sequence>
<feature type="region of interest" description="Disordered" evidence="1">
    <location>
        <begin position="22"/>
        <end position="44"/>
    </location>
</feature>
<feature type="compositionally biased region" description="Basic and acidic residues" evidence="1">
    <location>
        <begin position="35"/>
        <end position="44"/>
    </location>
</feature>
<proteinExistence type="predicted"/>
<protein>
    <recommendedName>
        <fullName evidence="5">YceI-like domain-containing protein</fullName>
    </recommendedName>
</protein>
<organism evidence="3 4">
    <name type="scientific">Psychroflexus halocasei</name>
    <dbReference type="NCBI Taxonomy" id="908615"/>
    <lineage>
        <taxon>Bacteria</taxon>
        <taxon>Pseudomonadati</taxon>
        <taxon>Bacteroidota</taxon>
        <taxon>Flavobacteriia</taxon>
        <taxon>Flavobacteriales</taxon>
        <taxon>Flavobacteriaceae</taxon>
        <taxon>Psychroflexus</taxon>
    </lineage>
</organism>